<sequence length="79" mass="8607">MNLEDQADQDAALRVDCPPADEHGCGEIAGRLCRNLSTGEPLRHLPAHLARLRAAGVRHAPLDPRELAADPDRPTRTTH</sequence>
<organism evidence="2 3">
    <name type="scientific">Pseudonocardia zijingensis</name>
    <dbReference type="NCBI Taxonomy" id="153376"/>
    <lineage>
        <taxon>Bacteria</taxon>
        <taxon>Bacillati</taxon>
        <taxon>Actinomycetota</taxon>
        <taxon>Actinomycetes</taxon>
        <taxon>Pseudonocardiales</taxon>
        <taxon>Pseudonocardiaceae</taxon>
        <taxon>Pseudonocardia</taxon>
    </lineage>
</organism>
<evidence type="ECO:0000256" key="1">
    <source>
        <dbReference type="SAM" id="MobiDB-lite"/>
    </source>
</evidence>
<accession>A0ABN1N8T6</accession>
<proteinExistence type="predicted"/>
<name>A0ABN1N8T6_9PSEU</name>
<dbReference type="RefSeq" id="WP_343944949.1">
    <property type="nucleotide sequence ID" value="NZ_BAAAHP010000187.1"/>
</dbReference>
<protein>
    <submittedName>
        <fullName evidence="2">Uncharacterized protein</fullName>
    </submittedName>
</protein>
<evidence type="ECO:0000313" key="2">
    <source>
        <dbReference type="EMBL" id="GAA0897846.1"/>
    </source>
</evidence>
<keyword evidence="3" id="KW-1185">Reference proteome</keyword>
<gene>
    <name evidence="2" type="ORF">GCM10009559_59180</name>
</gene>
<comment type="caution">
    <text evidence="2">The sequence shown here is derived from an EMBL/GenBank/DDBJ whole genome shotgun (WGS) entry which is preliminary data.</text>
</comment>
<dbReference type="Proteomes" id="UP001499967">
    <property type="component" value="Unassembled WGS sequence"/>
</dbReference>
<reference evidence="2 3" key="1">
    <citation type="journal article" date="2019" name="Int. J. Syst. Evol. Microbiol.">
        <title>The Global Catalogue of Microorganisms (GCM) 10K type strain sequencing project: providing services to taxonomists for standard genome sequencing and annotation.</title>
        <authorList>
            <consortium name="The Broad Institute Genomics Platform"/>
            <consortium name="The Broad Institute Genome Sequencing Center for Infectious Disease"/>
            <person name="Wu L."/>
            <person name="Ma J."/>
        </authorList>
    </citation>
    <scope>NUCLEOTIDE SEQUENCE [LARGE SCALE GENOMIC DNA]</scope>
    <source>
        <strain evidence="2 3">JCM 11117</strain>
    </source>
</reference>
<dbReference type="EMBL" id="BAAAHP010000187">
    <property type="protein sequence ID" value="GAA0897846.1"/>
    <property type="molecule type" value="Genomic_DNA"/>
</dbReference>
<evidence type="ECO:0000313" key="3">
    <source>
        <dbReference type="Proteomes" id="UP001499967"/>
    </source>
</evidence>
<feature type="region of interest" description="Disordered" evidence="1">
    <location>
        <begin position="60"/>
        <end position="79"/>
    </location>
</feature>